<evidence type="ECO:0000313" key="2">
    <source>
        <dbReference type="EMBL" id="QDS97939.1"/>
    </source>
</evidence>
<name>A0A517MSU9_9BACT</name>
<reference evidence="2 3" key="1">
    <citation type="submission" date="2019-02" db="EMBL/GenBank/DDBJ databases">
        <title>Deep-cultivation of Planctomycetes and their phenomic and genomic characterization uncovers novel biology.</title>
        <authorList>
            <person name="Wiegand S."/>
            <person name="Jogler M."/>
            <person name="Boedeker C."/>
            <person name="Pinto D."/>
            <person name="Vollmers J."/>
            <person name="Rivas-Marin E."/>
            <person name="Kohn T."/>
            <person name="Peeters S.H."/>
            <person name="Heuer A."/>
            <person name="Rast P."/>
            <person name="Oberbeckmann S."/>
            <person name="Bunk B."/>
            <person name="Jeske O."/>
            <person name="Meyerdierks A."/>
            <person name="Storesund J.E."/>
            <person name="Kallscheuer N."/>
            <person name="Luecker S."/>
            <person name="Lage O.M."/>
            <person name="Pohl T."/>
            <person name="Merkel B.J."/>
            <person name="Hornburger P."/>
            <person name="Mueller R.-W."/>
            <person name="Bruemmer F."/>
            <person name="Labrenz M."/>
            <person name="Spormann A.M."/>
            <person name="Op den Camp H."/>
            <person name="Overmann J."/>
            <person name="Amann R."/>
            <person name="Jetten M.S.M."/>
            <person name="Mascher T."/>
            <person name="Medema M.H."/>
            <person name="Devos D.P."/>
            <person name="Kaster A.-K."/>
            <person name="Ovreas L."/>
            <person name="Rohde M."/>
            <person name="Galperin M.Y."/>
            <person name="Jogler C."/>
        </authorList>
    </citation>
    <scope>NUCLEOTIDE SEQUENCE [LARGE SCALE GENOMIC DNA]</scope>
    <source>
        <strain evidence="2 3">HG15A2</strain>
    </source>
</reference>
<organism evidence="2 3">
    <name type="scientific">Adhaeretor mobilis</name>
    <dbReference type="NCBI Taxonomy" id="1930276"/>
    <lineage>
        <taxon>Bacteria</taxon>
        <taxon>Pseudomonadati</taxon>
        <taxon>Planctomycetota</taxon>
        <taxon>Planctomycetia</taxon>
        <taxon>Pirellulales</taxon>
        <taxon>Lacipirellulaceae</taxon>
        <taxon>Adhaeretor</taxon>
    </lineage>
</organism>
<sequence precursor="true">MRVSAFLLLSSLVLWTLAFIPSAKADLVTESVHVLRLELQDLSASANFEHNFGGYYSSNEYGWSSQEHAEAQDFHPSSGTEYRVTAEVEVDASSYDPSFNYWDPAVSTVEAFSSSRLTAESSYSDTLPPGTLPPYAFVAASVSSVFSLSAQRYDADFDADDPNGEFAESLTFPGLYKNEVIDFQKDVIAYSFDLSGFDDPLAEWMLTIYDTAAGTIVHEVTSGEATPTGDGELPAFDATTGQSIDYEIGFYQTLYLDIGDEGYPGPIDIKSLDGAFYAEMVSVPEASQLLHAAALLGMAGVVVLRRNLCGRSTVDAS</sequence>
<feature type="chain" id="PRO_5022183462" description="PEP-CTERM protein-sorting domain-containing protein" evidence="1">
    <location>
        <begin position="26"/>
        <end position="317"/>
    </location>
</feature>
<evidence type="ECO:0008006" key="4">
    <source>
        <dbReference type="Google" id="ProtNLM"/>
    </source>
</evidence>
<evidence type="ECO:0000256" key="1">
    <source>
        <dbReference type="SAM" id="SignalP"/>
    </source>
</evidence>
<protein>
    <recommendedName>
        <fullName evidence="4">PEP-CTERM protein-sorting domain-containing protein</fullName>
    </recommendedName>
</protein>
<keyword evidence="3" id="KW-1185">Reference proteome</keyword>
<dbReference type="AlphaFoldDB" id="A0A517MSU9"/>
<proteinExistence type="predicted"/>
<accession>A0A517MSU9</accession>
<gene>
    <name evidence="2" type="ORF">HG15A2_12070</name>
</gene>
<evidence type="ECO:0000313" key="3">
    <source>
        <dbReference type="Proteomes" id="UP000319852"/>
    </source>
</evidence>
<dbReference type="Proteomes" id="UP000319852">
    <property type="component" value="Chromosome"/>
</dbReference>
<dbReference type="KEGG" id="amob:HG15A2_12070"/>
<keyword evidence="1" id="KW-0732">Signal</keyword>
<dbReference type="EMBL" id="CP036263">
    <property type="protein sequence ID" value="QDS97939.1"/>
    <property type="molecule type" value="Genomic_DNA"/>
</dbReference>
<feature type="signal peptide" evidence="1">
    <location>
        <begin position="1"/>
        <end position="25"/>
    </location>
</feature>
<dbReference type="RefSeq" id="WP_145058715.1">
    <property type="nucleotide sequence ID" value="NZ_CP036263.1"/>
</dbReference>